<dbReference type="OrthoDB" id="3757373at2"/>
<feature type="domain" description="Pyrrolo-quinoline quinone repeat" evidence="1">
    <location>
        <begin position="147"/>
        <end position="245"/>
    </location>
</feature>
<dbReference type="InterPro" id="IPR002372">
    <property type="entry name" value="PQQ_rpt_dom"/>
</dbReference>
<accession>A0A3D9ZP05</accession>
<evidence type="ECO:0000259" key="1">
    <source>
        <dbReference type="Pfam" id="PF13360"/>
    </source>
</evidence>
<dbReference type="Proteomes" id="UP000256913">
    <property type="component" value="Unassembled WGS sequence"/>
</dbReference>
<evidence type="ECO:0000313" key="2">
    <source>
        <dbReference type="EMBL" id="REF99108.1"/>
    </source>
</evidence>
<dbReference type="PANTHER" id="PTHR34512:SF30">
    <property type="entry name" value="OUTER MEMBRANE PROTEIN ASSEMBLY FACTOR BAMB"/>
    <property type="match status" value="1"/>
</dbReference>
<dbReference type="InterPro" id="IPR018391">
    <property type="entry name" value="PQQ_b-propeller_rpt"/>
</dbReference>
<proteinExistence type="predicted"/>
<dbReference type="SUPFAM" id="SSF50998">
    <property type="entry name" value="Quinoprotein alcohol dehydrogenase-like"/>
    <property type="match status" value="2"/>
</dbReference>
<organism evidence="2 3">
    <name type="scientific">Asanoa ferruginea</name>
    <dbReference type="NCBI Taxonomy" id="53367"/>
    <lineage>
        <taxon>Bacteria</taxon>
        <taxon>Bacillati</taxon>
        <taxon>Actinomycetota</taxon>
        <taxon>Actinomycetes</taxon>
        <taxon>Micromonosporales</taxon>
        <taxon>Micromonosporaceae</taxon>
        <taxon>Asanoa</taxon>
    </lineage>
</organism>
<feature type="domain" description="Pyrrolo-quinoline quinone repeat" evidence="1">
    <location>
        <begin position="56"/>
        <end position="115"/>
    </location>
</feature>
<dbReference type="RefSeq" id="WP_116070316.1">
    <property type="nucleotide sequence ID" value="NZ_BONB01000049.1"/>
</dbReference>
<protein>
    <submittedName>
        <fullName evidence="2">Outer membrane protein assembly factor BamB</fullName>
    </submittedName>
</protein>
<dbReference type="Gene3D" id="2.130.10.10">
    <property type="entry name" value="YVTN repeat-like/Quinoprotein amine dehydrogenase"/>
    <property type="match status" value="2"/>
</dbReference>
<dbReference type="InterPro" id="IPR015943">
    <property type="entry name" value="WD40/YVTN_repeat-like_dom_sf"/>
</dbReference>
<keyword evidence="3" id="KW-1185">Reference proteome</keyword>
<name>A0A3D9ZP05_9ACTN</name>
<comment type="caution">
    <text evidence="2">The sequence shown here is derived from an EMBL/GenBank/DDBJ whole genome shotgun (WGS) entry which is preliminary data.</text>
</comment>
<dbReference type="EMBL" id="QUMQ01000001">
    <property type="protein sequence ID" value="REF99108.1"/>
    <property type="molecule type" value="Genomic_DNA"/>
</dbReference>
<reference evidence="2 3" key="1">
    <citation type="submission" date="2018-08" db="EMBL/GenBank/DDBJ databases">
        <title>Sequencing the genomes of 1000 actinobacteria strains.</title>
        <authorList>
            <person name="Klenk H.-P."/>
        </authorList>
    </citation>
    <scope>NUCLEOTIDE SEQUENCE [LARGE SCALE GENOMIC DNA]</scope>
    <source>
        <strain evidence="2 3">DSM 44099</strain>
    </source>
</reference>
<dbReference type="PANTHER" id="PTHR34512">
    <property type="entry name" value="CELL SURFACE PROTEIN"/>
    <property type="match status" value="1"/>
</dbReference>
<evidence type="ECO:0000313" key="3">
    <source>
        <dbReference type="Proteomes" id="UP000256913"/>
    </source>
</evidence>
<dbReference type="InterPro" id="IPR011047">
    <property type="entry name" value="Quinoprotein_ADH-like_sf"/>
</dbReference>
<dbReference type="Pfam" id="PF13360">
    <property type="entry name" value="PQQ_2"/>
    <property type="match status" value="2"/>
</dbReference>
<dbReference type="SMART" id="SM00564">
    <property type="entry name" value="PQQ"/>
    <property type="match status" value="6"/>
</dbReference>
<dbReference type="AlphaFoldDB" id="A0A3D9ZP05"/>
<gene>
    <name evidence="2" type="ORF">DFJ67_5134</name>
</gene>
<sequence length="330" mass="35249">MIFDTVPACGDRRAADTGKVAWKYQRADGNPLLSFVPHAVAWRQGLLLLTEPQPGGRLQALDADGRPQWQQPLDDGPGRDVAADDDLVVAGTAAALHCFDTRTGWPRWRFAHDEAPGTAWVRPLLLPDLVVGAAYRLSGRVGGGHTSLVVGLDRADGRELWRSRTEEHGTRLAGDADLVLVATTEGRLAAHDPATGALRWERRFPPGPTMAGAELSVPVLTGDRVWVGCGNGHVYGLDRATGEQVSSWQLPLPPTALALDAGVLFVGTHDGGLAAHRTDGHEIWWRHTPMGSVAGLTVAGDTLFASAGRHVATFDPATGDGPRGLRRRIN</sequence>